<dbReference type="PANTHER" id="PTHR39515:SF2">
    <property type="entry name" value="HTH-TYPE TRANSCRIPTIONAL REGULATOR RV0880"/>
    <property type="match status" value="1"/>
</dbReference>
<proteinExistence type="predicted"/>
<dbReference type="GO" id="GO:0003700">
    <property type="term" value="F:DNA-binding transcription factor activity"/>
    <property type="evidence" value="ECO:0007669"/>
    <property type="project" value="InterPro"/>
</dbReference>
<dbReference type="OrthoDB" id="8966183at2"/>
<sequence>MPTDLHTILGDLVSVNHRLTRVAAHAANNPESPAVWRTLSVLLQSGSIRLGALASRSRVSQPTATKLVSHLELRGWATRLADPLDARVSQTAITPAGEAALLDWRSELAAALLPMFADLPADDVATLERAISILRDRVERSDPSDPSGLVVPFGAAS</sequence>
<evidence type="ECO:0000259" key="1">
    <source>
        <dbReference type="PROSITE" id="PS50995"/>
    </source>
</evidence>
<dbReference type="InterPro" id="IPR052526">
    <property type="entry name" value="HTH-type_Bedaq_tolerance"/>
</dbReference>
<dbReference type="PANTHER" id="PTHR39515">
    <property type="entry name" value="CONSERVED PROTEIN"/>
    <property type="match status" value="1"/>
</dbReference>
<dbReference type="SUPFAM" id="SSF46785">
    <property type="entry name" value="Winged helix' DNA-binding domain"/>
    <property type="match status" value="1"/>
</dbReference>
<dbReference type="Gene3D" id="1.10.10.10">
    <property type="entry name" value="Winged helix-like DNA-binding domain superfamily/Winged helix DNA-binding domain"/>
    <property type="match status" value="1"/>
</dbReference>
<comment type="caution">
    <text evidence="2">The sequence shown here is derived from an EMBL/GenBank/DDBJ whole genome shotgun (WGS) entry which is preliminary data.</text>
</comment>
<dbReference type="InterPro" id="IPR036390">
    <property type="entry name" value="WH_DNA-bd_sf"/>
</dbReference>
<evidence type="ECO:0000313" key="3">
    <source>
        <dbReference type="Proteomes" id="UP000298412"/>
    </source>
</evidence>
<keyword evidence="3" id="KW-1185">Reference proteome</keyword>
<protein>
    <submittedName>
        <fullName evidence="2">MarR family transcriptional regulator</fullName>
    </submittedName>
</protein>
<organism evidence="2 3">
    <name type="scientific">Cryobacterium algoritolerans</name>
    <dbReference type="NCBI Taxonomy" id="1259184"/>
    <lineage>
        <taxon>Bacteria</taxon>
        <taxon>Bacillati</taxon>
        <taxon>Actinomycetota</taxon>
        <taxon>Actinomycetes</taxon>
        <taxon>Micrococcales</taxon>
        <taxon>Microbacteriaceae</taxon>
        <taxon>Cryobacterium</taxon>
    </lineage>
</organism>
<dbReference type="SMART" id="SM00347">
    <property type="entry name" value="HTH_MARR"/>
    <property type="match status" value="1"/>
</dbReference>
<name>A0A4R8WNR5_9MICO</name>
<dbReference type="InterPro" id="IPR000835">
    <property type="entry name" value="HTH_MarR-typ"/>
</dbReference>
<dbReference type="RefSeq" id="WP_134568039.1">
    <property type="nucleotide sequence ID" value="NZ_SOFP01000055.1"/>
</dbReference>
<dbReference type="AlphaFoldDB" id="A0A4R8WNR5"/>
<dbReference type="Proteomes" id="UP000298412">
    <property type="component" value="Unassembled WGS sequence"/>
</dbReference>
<dbReference type="InterPro" id="IPR036388">
    <property type="entry name" value="WH-like_DNA-bd_sf"/>
</dbReference>
<evidence type="ECO:0000313" key="2">
    <source>
        <dbReference type="EMBL" id="TFC13160.1"/>
    </source>
</evidence>
<gene>
    <name evidence="2" type="ORF">E3O19_12395</name>
</gene>
<reference evidence="2 3" key="1">
    <citation type="submission" date="2019-03" db="EMBL/GenBank/DDBJ databases">
        <title>Genomics of glacier-inhabiting Cryobacterium strains.</title>
        <authorList>
            <person name="Liu Q."/>
            <person name="Xin Y.-H."/>
        </authorList>
    </citation>
    <scope>NUCLEOTIDE SEQUENCE [LARGE SCALE GENOMIC DNA]</scope>
    <source>
        <strain evidence="2 3">MDT1-3</strain>
    </source>
</reference>
<dbReference type="Pfam" id="PF01047">
    <property type="entry name" value="MarR"/>
    <property type="match status" value="1"/>
</dbReference>
<accession>A0A4R8WNR5</accession>
<dbReference type="PROSITE" id="PS50995">
    <property type="entry name" value="HTH_MARR_2"/>
    <property type="match status" value="1"/>
</dbReference>
<dbReference type="EMBL" id="SOFP01000055">
    <property type="protein sequence ID" value="TFC13160.1"/>
    <property type="molecule type" value="Genomic_DNA"/>
</dbReference>
<feature type="domain" description="HTH marR-type" evidence="1">
    <location>
        <begin position="2"/>
        <end position="136"/>
    </location>
</feature>